<dbReference type="AlphaFoldDB" id="A0A4R9GRL3"/>
<evidence type="ECO:0000313" key="1">
    <source>
        <dbReference type="EMBL" id="TGK20826.1"/>
    </source>
</evidence>
<dbReference type="OrthoDB" id="339235at2"/>
<reference evidence="1" key="1">
    <citation type="journal article" date="2019" name="PLoS Negl. Trop. Dis.">
        <title>Revisiting the worldwide diversity of Leptospira species in the environment.</title>
        <authorList>
            <person name="Vincent A.T."/>
            <person name="Schiettekatte O."/>
            <person name="Bourhy P."/>
            <person name="Veyrier F.J."/>
            <person name="Picardeau M."/>
        </authorList>
    </citation>
    <scope>NUCLEOTIDE SEQUENCE [LARGE SCALE GENOMIC DNA]</scope>
    <source>
        <strain evidence="1">SCS5</strain>
    </source>
</reference>
<accession>A0A4R9GRL3</accession>
<dbReference type="EMBL" id="RQEV01000003">
    <property type="protein sequence ID" value="TGK20826.1"/>
    <property type="molecule type" value="Genomic_DNA"/>
</dbReference>
<dbReference type="RefSeq" id="WP_135812125.1">
    <property type="nucleotide sequence ID" value="NZ_RQEV01000003.1"/>
</dbReference>
<sequence>MRSKLSGLLIAVFFFALLEAIVRFLPSYFMEEPETFFVNYKRETIESGKGKADIVILGDSRSMALAGVKGEKDGYEVYNHSLPAMGPRYYKFLLEKYLKFGNKKPKLLLFAASSVLYSQGYGPPLYDPSGLRTMKNEGLGEYSERRWKEGWKNTFFRQQTQSDLDPLDPRREDSFLWDFFGQRYLHQFSFSELAGQFQGVERIFILSKAAPLLYSTYKYRRSVENSLSLSNWETEKENSVWIRNCSSCRAVEAGLCLPSGSRLQDNILIKEWLDLNLGKYNISNRMNPLQTYQSREYVKQILEKSIESQNRVLSQDFAPLIDLIDFCEKEGILFGFLYMPGIMELENTANSVAVRSAVKKLIDGRKNAAFFSFPDFRYPKEMFVDQIHFDCRGEARLNSEFKEFVLPTVFRFLDSKRKHPSLE</sequence>
<name>A0A4R9GRL3_9LEPT</name>
<proteinExistence type="predicted"/>
<keyword evidence="2" id="KW-1185">Reference proteome</keyword>
<dbReference type="Proteomes" id="UP000297855">
    <property type="component" value="Unassembled WGS sequence"/>
</dbReference>
<protein>
    <submittedName>
        <fullName evidence="1">DUF1574 domain-containing protein</fullName>
    </submittedName>
</protein>
<comment type="caution">
    <text evidence="1">The sequence shown here is derived from an EMBL/GenBank/DDBJ whole genome shotgun (WGS) entry which is preliminary data.</text>
</comment>
<evidence type="ECO:0000313" key="2">
    <source>
        <dbReference type="Proteomes" id="UP000297855"/>
    </source>
</evidence>
<gene>
    <name evidence="1" type="ORF">EHO61_02870</name>
</gene>
<organism evidence="1 2">
    <name type="scientific">Leptospira fluminis</name>
    <dbReference type="NCBI Taxonomy" id="2484979"/>
    <lineage>
        <taxon>Bacteria</taxon>
        <taxon>Pseudomonadati</taxon>
        <taxon>Spirochaetota</taxon>
        <taxon>Spirochaetia</taxon>
        <taxon>Leptospirales</taxon>
        <taxon>Leptospiraceae</taxon>
        <taxon>Leptospira</taxon>
    </lineage>
</organism>